<keyword evidence="2" id="KW-0732">Signal</keyword>
<proteinExistence type="predicted"/>
<organism evidence="3 4">
    <name type="scientific">Effrenium voratum</name>
    <dbReference type="NCBI Taxonomy" id="2562239"/>
    <lineage>
        <taxon>Eukaryota</taxon>
        <taxon>Sar</taxon>
        <taxon>Alveolata</taxon>
        <taxon>Dinophyceae</taxon>
        <taxon>Suessiales</taxon>
        <taxon>Symbiodiniaceae</taxon>
        <taxon>Effrenium</taxon>
    </lineage>
</organism>
<evidence type="ECO:0000256" key="1">
    <source>
        <dbReference type="PROSITE-ProRule" id="PRU00708"/>
    </source>
</evidence>
<dbReference type="PROSITE" id="PS51375">
    <property type="entry name" value="PPR"/>
    <property type="match status" value="1"/>
</dbReference>
<dbReference type="EMBL" id="CAUJNA010002369">
    <property type="protein sequence ID" value="CAJ1392622.1"/>
    <property type="molecule type" value="Genomic_DNA"/>
</dbReference>
<evidence type="ECO:0000313" key="4">
    <source>
        <dbReference type="Proteomes" id="UP001178507"/>
    </source>
</evidence>
<keyword evidence="4" id="KW-1185">Reference proteome</keyword>
<dbReference type="Proteomes" id="UP001178507">
    <property type="component" value="Unassembled WGS sequence"/>
</dbReference>
<dbReference type="Gene3D" id="1.25.40.10">
    <property type="entry name" value="Tetratricopeptide repeat domain"/>
    <property type="match status" value="1"/>
</dbReference>
<sequence length="75" mass="8261">MSACEKAAKWQTALLLLRRLVASRMVDVISFNAAISACARVGQWTTATHLLAEMMEMQVQATECLCHTTCSLKLC</sequence>
<evidence type="ECO:0008006" key="5">
    <source>
        <dbReference type="Google" id="ProtNLM"/>
    </source>
</evidence>
<name>A0AA36N7X0_9DINO</name>
<dbReference type="NCBIfam" id="TIGR00756">
    <property type="entry name" value="PPR"/>
    <property type="match status" value="1"/>
</dbReference>
<dbReference type="Pfam" id="PF01535">
    <property type="entry name" value="PPR"/>
    <property type="match status" value="1"/>
</dbReference>
<feature type="chain" id="PRO_5041354755" description="Pentatricopeptide repeat-containing protein" evidence="2">
    <location>
        <begin position="24"/>
        <end position="75"/>
    </location>
</feature>
<evidence type="ECO:0000313" key="3">
    <source>
        <dbReference type="EMBL" id="CAJ1392622.1"/>
    </source>
</evidence>
<comment type="caution">
    <text evidence="3">The sequence shown here is derived from an EMBL/GenBank/DDBJ whole genome shotgun (WGS) entry which is preliminary data.</text>
</comment>
<gene>
    <name evidence="3" type="ORF">EVOR1521_LOCUS17672</name>
</gene>
<dbReference type="InterPro" id="IPR002885">
    <property type="entry name" value="PPR_rpt"/>
</dbReference>
<dbReference type="InterPro" id="IPR011990">
    <property type="entry name" value="TPR-like_helical_dom_sf"/>
</dbReference>
<feature type="repeat" description="PPR" evidence="1">
    <location>
        <begin position="27"/>
        <end position="61"/>
    </location>
</feature>
<dbReference type="AlphaFoldDB" id="A0AA36N7X0"/>
<accession>A0AA36N7X0</accession>
<reference evidence="3" key="1">
    <citation type="submission" date="2023-08" db="EMBL/GenBank/DDBJ databases">
        <authorList>
            <person name="Chen Y."/>
            <person name="Shah S."/>
            <person name="Dougan E. K."/>
            <person name="Thang M."/>
            <person name="Chan C."/>
        </authorList>
    </citation>
    <scope>NUCLEOTIDE SEQUENCE</scope>
</reference>
<evidence type="ECO:0000256" key="2">
    <source>
        <dbReference type="SAM" id="SignalP"/>
    </source>
</evidence>
<feature type="signal peptide" evidence="2">
    <location>
        <begin position="1"/>
        <end position="23"/>
    </location>
</feature>
<protein>
    <recommendedName>
        <fullName evidence="5">Pentatricopeptide repeat-containing protein</fullName>
    </recommendedName>
</protein>